<keyword evidence="4" id="KW-0408">Iron</keyword>
<reference evidence="7 8" key="2">
    <citation type="journal article" date="2012" name="Stand. Genomic Sci.">
        <title>Complete genome sequence of the moderately thermophilic mineral-sulfide-oxidizing firmicute Sulfobacillus acidophilus type strain (NAL(T)).</title>
        <authorList>
            <person name="Anderson I."/>
            <person name="Chertkov O."/>
            <person name="Chen A."/>
            <person name="Saunders E."/>
            <person name="Lapidus A."/>
            <person name="Nolan M."/>
            <person name="Lucas S."/>
            <person name="Hammon N."/>
            <person name="Deshpande S."/>
            <person name="Cheng J.F."/>
            <person name="Han C."/>
            <person name="Tapia R."/>
            <person name="Goodwin L.A."/>
            <person name="Pitluck S."/>
            <person name="Liolios K."/>
            <person name="Pagani I."/>
            <person name="Ivanova N."/>
            <person name="Mikhailova N."/>
            <person name="Pati A."/>
            <person name="Palaniappan K."/>
            <person name="Land M."/>
            <person name="Pan C."/>
            <person name="Rohde M."/>
            <person name="Pukall R."/>
            <person name="Goker M."/>
            <person name="Detter J.C."/>
            <person name="Woyke T."/>
            <person name="Bristow J."/>
            <person name="Eisen J.A."/>
            <person name="Markowitz V."/>
            <person name="Hugenholtz P."/>
            <person name="Kyrpides N.C."/>
            <person name="Klenk H.P."/>
            <person name="Mavromatis K."/>
        </authorList>
    </citation>
    <scope>NUCLEOTIDE SEQUENCE [LARGE SCALE GENOMIC DNA]</scope>
    <source>
        <strain evidence="8">ATCC 700253 / DSM 10332 / NAL</strain>
    </source>
</reference>
<reference evidence="8" key="1">
    <citation type="submission" date="2011-12" db="EMBL/GenBank/DDBJ databases">
        <title>The complete genome of chromosome of Sulfobacillus acidophilus DSM 10332.</title>
        <authorList>
            <person name="Lucas S."/>
            <person name="Han J."/>
            <person name="Lapidus A."/>
            <person name="Bruce D."/>
            <person name="Goodwin L."/>
            <person name="Pitluck S."/>
            <person name="Peters L."/>
            <person name="Kyrpides N."/>
            <person name="Mavromatis K."/>
            <person name="Ivanova N."/>
            <person name="Mikhailova N."/>
            <person name="Chertkov O."/>
            <person name="Saunders E."/>
            <person name="Detter J.C."/>
            <person name="Tapia R."/>
            <person name="Han C."/>
            <person name="Land M."/>
            <person name="Hauser L."/>
            <person name="Markowitz V."/>
            <person name="Cheng J.-F."/>
            <person name="Hugenholtz P."/>
            <person name="Woyke T."/>
            <person name="Wu D."/>
            <person name="Pukall R."/>
            <person name="Gehrich-Schroeter G."/>
            <person name="Schneider S."/>
            <person name="Klenk H.-P."/>
            <person name="Eisen J.A."/>
        </authorList>
    </citation>
    <scope>NUCLEOTIDE SEQUENCE [LARGE SCALE GENOMIC DNA]</scope>
    <source>
        <strain evidence="8">ATCC 700253 / DSM 10332 / NAL</strain>
    </source>
</reference>
<dbReference type="PANTHER" id="PTHR44379">
    <property type="entry name" value="OXIDOREDUCTASE WITH IRON-SULFUR SUBUNIT"/>
    <property type="match status" value="1"/>
</dbReference>
<evidence type="ECO:0000259" key="6">
    <source>
        <dbReference type="PROSITE" id="PS51085"/>
    </source>
</evidence>
<keyword evidence="2" id="KW-0479">Metal-binding</keyword>
<dbReference type="InterPro" id="IPR036010">
    <property type="entry name" value="2Fe-2S_ferredoxin-like_sf"/>
</dbReference>
<dbReference type="SUPFAM" id="SSF54292">
    <property type="entry name" value="2Fe-2S ferredoxin-like"/>
    <property type="match status" value="1"/>
</dbReference>
<evidence type="ECO:0000313" key="8">
    <source>
        <dbReference type="Proteomes" id="UP000005439"/>
    </source>
</evidence>
<dbReference type="AlphaFoldDB" id="G8TU98"/>
<dbReference type="PATRIC" id="fig|679936.5.peg.2384"/>
<dbReference type="Gene3D" id="3.10.20.30">
    <property type="match status" value="1"/>
</dbReference>
<dbReference type="Pfam" id="PF01799">
    <property type="entry name" value="Fer2_2"/>
    <property type="match status" value="1"/>
</dbReference>
<dbReference type="InterPro" id="IPR001041">
    <property type="entry name" value="2Fe-2S_ferredoxin-type"/>
</dbReference>
<evidence type="ECO:0000313" key="7">
    <source>
        <dbReference type="EMBL" id="AEW05770.1"/>
    </source>
</evidence>
<keyword evidence="5" id="KW-0411">Iron-sulfur</keyword>
<keyword evidence="1" id="KW-0001">2Fe-2S</keyword>
<evidence type="ECO:0000256" key="1">
    <source>
        <dbReference type="ARBA" id="ARBA00022714"/>
    </source>
</evidence>
<dbReference type="STRING" id="679936.Sulac_2301"/>
<dbReference type="InterPro" id="IPR051452">
    <property type="entry name" value="Diverse_Oxidoreductases"/>
</dbReference>
<dbReference type="SUPFAM" id="SSF47741">
    <property type="entry name" value="CO dehydrogenase ISP C-domain like"/>
    <property type="match status" value="1"/>
</dbReference>
<gene>
    <name evidence="7" type="ordered locus">Sulac_2301</name>
</gene>
<dbReference type="KEGG" id="sap:Sulac_2301"/>
<dbReference type="Pfam" id="PF00111">
    <property type="entry name" value="Fer2"/>
    <property type="match status" value="1"/>
</dbReference>
<evidence type="ECO:0000256" key="2">
    <source>
        <dbReference type="ARBA" id="ARBA00022723"/>
    </source>
</evidence>
<organism evidence="7 8">
    <name type="scientific">Sulfobacillus acidophilus (strain ATCC 700253 / DSM 10332 / NAL)</name>
    <dbReference type="NCBI Taxonomy" id="679936"/>
    <lineage>
        <taxon>Bacteria</taxon>
        <taxon>Bacillati</taxon>
        <taxon>Bacillota</taxon>
        <taxon>Clostridia</taxon>
        <taxon>Eubacteriales</taxon>
        <taxon>Clostridiales Family XVII. Incertae Sedis</taxon>
        <taxon>Sulfobacillus</taxon>
    </lineage>
</organism>
<keyword evidence="3" id="KW-0560">Oxidoreductase</keyword>
<dbReference type="HOGENOM" id="CLU_052511_3_1_9"/>
<accession>G8TU98</accession>
<dbReference type="PANTHER" id="PTHR44379:SF5">
    <property type="entry name" value="OXIDOREDUCTASE WITH IRON-SULFUR SUBUNIT"/>
    <property type="match status" value="1"/>
</dbReference>
<dbReference type="Gene3D" id="1.10.150.120">
    <property type="entry name" value="[2Fe-2S]-binding domain"/>
    <property type="match status" value="1"/>
</dbReference>
<dbReference type="GO" id="GO:0046872">
    <property type="term" value="F:metal ion binding"/>
    <property type="evidence" value="ECO:0007669"/>
    <property type="project" value="UniProtKB-KW"/>
</dbReference>
<feature type="domain" description="2Fe-2S ferredoxin-type" evidence="6">
    <location>
        <begin position="10"/>
        <end position="85"/>
    </location>
</feature>
<dbReference type="InterPro" id="IPR036884">
    <property type="entry name" value="2Fe-2S-bd_dom_sf"/>
</dbReference>
<dbReference type="GO" id="GO:0016491">
    <property type="term" value="F:oxidoreductase activity"/>
    <property type="evidence" value="ECO:0007669"/>
    <property type="project" value="UniProtKB-KW"/>
</dbReference>
<name>G8TU98_SULAD</name>
<proteinExistence type="predicted"/>
<dbReference type="Proteomes" id="UP000005439">
    <property type="component" value="Chromosome"/>
</dbReference>
<sequence>MTTELPLDTRKVRLTVNDIPYDLLVPNDERLLETLRERLHLFSARYGCGSGHCGSCVVWVDHKPVPSCLVLTGRVKGKVTTLEGLAQDPAMQRLLDAFSEEHAAQCGYCTPGMLMSARHRLEQSNGELDEEAWKDVLEGHVCRCTGYYAPLRALKRVTPHAVD</sequence>
<evidence type="ECO:0000256" key="3">
    <source>
        <dbReference type="ARBA" id="ARBA00023002"/>
    </source>
</evidence>
<dbReference type="PROSITE" id="PS00197">
    <property type="entry name" value="2FE2S_FER_1"/>
    <property type="match status" value="1"/>
</dbReference>
<dbReference type="InterPro" id="IPR002888">
    <property type="entry name" value="2Fe-2S-bd"/>
</dbReference>
<evidence type="ECO:0000256" key="5">
    <source>
        <dbReference type="ARBA" id="ARBA00023014"/>
    </source>
</evidence>
<dbReference type="InterPro" id="IPR006058">
    <property type="entry name" value="2Fe2S_fd_BS"/>
</dbReference>
<dbReference type="InterPro" id="IPR012675">
    <property type="entry name" value="Beta-grasp_dom_sf"/>
</dbReference>
<dbReference type="EMBL" id="CP003179">
    <property type="protein sequence ID" value="AEW05770.1"/>
    <property type="molecule type" value="Genomic_DNA"/>
</dbReference>
<evidence type="ECO:0000256" key="4">
    <source>
        <dbReference type="ARBA" id="ARBA00023004"/>
    </source>
</evidence>
<dbReference type="GO" id="GO:0051537">
    <property type="term" value="F:2 iron, 2 sulfur cluster binding"/>
    <property type="evidence" value="ECO:0007669"/>
    <property type="project" value="UniProtKB-KW"/>
</dbReference>
<protein>
    <submittedName>
        <fullName evidence="7">(2Fe-2S)-binding domain-containing protein</fullName>
    </submittedName>
</protein>
<keyword evidence="8" id="KW-1185">Reference proteome</keyword>
<dbReference type="CDD" id="cd00207">
    <property type="entry name" value="fer2"/>
    <property type="match status" value="1"/>
</dbReference>
<dbReference type="PROSITE" id="PS51085">
    <property type="entry name" value="2FE2S_FER_2"/>
    <property type="match status" value="1"/>
</dbReference>